<dbReference type="Proteomes" id="UP001345963">
    <property type="component" value="Unassembled WGS sequence"/>
</dbReference>
<accession>A0ABU7CLL8</accession>
<keyword evidence="2" id="KW-1185">Reference proteome</keyword>
<comment type="caution">
    <text evidence="1">The sequence shown here is derived from an EMBL/GenBank/DDBJ whole genome shotgun (WGS) entry which is preliminary data.</text>
</comment>
<proteinExistence type="predicted"/>
<evidence type="ECO:0000313" key="2">
    <source>
        <dbReference type="Proteomes" id="UP001345963"/>
    </source>
</evidence>
<name>A0ABU7CLL8_9TELE</name>
<organism evidence="1 2">
    <name type="scientific">Ataeniobius toweri</name>
    <dbReference type="NCBI Taxonomy" id="208326"/>
    <lineage>
        <taxon>Eukaryota</taxon>
        <taxon>Metazoa</taxon>
        <taxon>Chordata</taxon>
        <taxon>Craniata</taxon>
        <taxon>Vertebrata</taxon>
        <taxon>Euteleostomi</taxon>
        <taxon>Actinopterygii</taxon>
        <taxon>Neopterygii</taxon>
        <taxon>Teleostei</taxon>
        <taxon>Neoteleostei</taxon>
        <taxon>Acanthomorphata</taxon>
        <taxon>Ovalentaria</taxon>
        <taxon>Atherinomorphae</taxon>
        <taxon>Cyprinodontiformes</taxon>
        <taxon>Goodeidae</taxon>
        <taxon>Ataeniobius</taxon>
    </lineage>
</organism>
<evidence type="ECO:0000313" key="1">
    <source>
        <dbReference type="EMBL" id="MED6262483.1"/>
    </source>
</evidence>
<reference evidence="1 2" key="1">
    <citation type="submission" date="2021-07" db="EMBL/GenBank/DDBJ databases">
        <authorList>
            <person name="Palmer J.M."/>
        </authorList>
    </citation>
    <scope>NUCLEOTIDE SEQUENCE [LARGE SCALE GENOMIC DNA]</scope>
    <source>
        <strain evidence="1 2">AT_MEX2019</strain>
        <tissue evidence="1">Muscle</tissue>
    </source>
</reference>
<sequence length="68" mass="7781">MGGKRGKTYRKCLSGSGYLRLGLRPPYMARMLYRCATSTPWFLVLIKYIKKSFSDIKKSVTRLSDIGD</sequence>
<dbReference type="EMBL" id="JAHUTI010092783">
    <property type="protein sequence ID" value="MED6262483.1"/>
    <property type="molecule type" value="Genomic_DNA"/>
</dbReference>
<evidence type="ECO:0008006" key="3">
    <source>
        <dbReference type="Google" id="ProtNLM"/>
    </source>
</evidence>
<protein>
    <recommendedName>
        <fullName evidence="3">Ribosomal protein L16</fullName>
    </recommendedName>
</protein>
<gene>
    <name evidence="1" type="ORF">ATANTOWER_020208</name>
</gene>